<dbReference type="PROSITE" id="PS51006">
    <property type="entry name" value="PABS_2"/>
    <property type="match status" value="1"/>
</dbReference>
<evidence type="ECO:0000256" key="1">
    <source>
        <dbReference type="ARBA" id="ARBA00007867"/>
    </source>
</evidence>
<evidence type="ECO:0000259" key="6">
    <source>
        <dbReference type="PROSITE" id="PS51006"/>
    </source>
</evidence>
<dbReference type="GO" id="GO:0006596">
    <property type="term" value="P:polyamine biosynthetic process"/>
    <property type="evidence" value="ECO:0007669"/>
    <property type="project" value="UniProtKB-KW"/>
</dbReference>
<feature type="transmembrane region" description="Helical" evidence="5">
    <location>
        <begin position="54"/>
        <end position="75"/>
    </location>
</feature>
<feature type="transmembrane region" description="Helical" evidence="5">
    <location>
        <begin position="126"/>
        <end position="150"/>
    </location>
</feature>
<dbReference type="PANTHER" id="PTHR43317">
    <property type="entry name" value="THERMOSPERMINE SYNTHASE ACAULIS5"/>
    <property type="match status" value="1"/>
</dbReference>
<reference evidence="7" key="1">
    <citation type="submission" date="2010-07" db="EMBL/GenBank/DDBJ databases">
        <authorList>
            <consortium name="CONSOLIDER consortium CSD2007-00005"/>
            <person name="Guazzaroni M.-E."/>
            <person name="Richter M."/>
            <person name="Garcia-Salamanca A."/>
            <person name="Yarza P."/>
            <person name="Ferrer M."/>
        </authorList>
    </citation>
    <scope>NUCLEOTIDE SEQUENCE</scope>
</reference>
<dbReference type="SUPFAM" id="SSF53335">
    <property type="entry name" value="S-adenosyl-L-methionine-dependent methyltransferases"/>
    <property type="match status" value="1"/>
</dbReference>
<evidence type="ECO:0000256" key="3">
    <source>
        <dbReference type="ARBA" id="ARBA00023115"/>
    </source>
</evidence>
<feature type="transmembrane region" description="Helical" evidence="5">
    <location>
        <begin position="372"/>
        <end position="391"/>
    </location>
</feature>
<dbReference type="EMBL" id="ADZX01000452">
    <property type="protein sequence ID" value="EFK96530.1"/>
    <property type="molecule type" value="Genomic_DNA"/>
</dbReference>
<feature type="transmembrane region" description="Helical" evidence="5">
    <location>
        <begin position="397"/>
        <end position="419"/>
    </location>
</feature>
<feature type="transmembrane region" description="Helical" evidence="5">
    <location>
        <begin position="265"/>
        <end position="291"/>
    </location>
</feature>
<feature type="transmembrane region" description="Helical" evidence="5">
    <location>
        <begin position="23"/>
        <end position="42"/>
    </location>
</feature>
<keyword evidence="3" id="KW-0620">Polyamine biosynthesis</keyword>
<dbReference type="Gene3D" id="3.40.50.150">
    <property type="entry name" value="Vaccinia Virus protein VP39"/>
    <property type="match status" value="1"/>
</dbReference>
<dbReference type="Pfam" id="PF01564">
    <property type="entry name" value="Spermine_synth"/>
    <property type="match status" value="1"/>
</dbReference>
<dbReference type="InterPro" id="IPR029063">
    <property type="entry name" value="SAM-dependent_MTases_sf"/>
</dbReference>
<proteinExistence type="inferred from homology"/>
<dbReference type="CDD" id="cd02440">
    <property type="entry name" value="AdoMet_MTases"/>
    <property type="match status" value="1"/>
</dbReference>
<comment type="similarity">
    <text evidence="1">Belongs to the spermidine/spermine synthase family.</text>
</comment>
<keyword evidence="5" id="KW-0812">Transmembrane</keyword>
<gene>
    <name evidence="7" type="ORF">LDC_1435</name>
</gene>
<keyword evidence="5" id="KW-1133">Transmembrane helix</keyword>
<feature type="transmembrane region" description="Helical" evidence="5">
    <location>
        <begin position="431"/>
        <end position="454"/>
    </location>
</feature>
<protein>
    <submittedName>
        <fullName evidence="7">Spermine/spermidine synthase family protein</fullName>
    </submittedName>
</protein>
<feature type="transmembrane region" description="Helical" evidence="5">
    <location>
        <begin position="303"/>
        <end position="323"/>
    </location>
</feature>
<feature type="region of interest" description="Disordered" evidence="4">
    <location>
        <begin position="851"/>
        <end position="872"/>
    </location>
</feature>
<feature type="compositionally biased region" description="Basic and acidic residues" evidence="4">
    <location>
        <begin position="851"/>
        <end position="860"/>
    </location>
</feature>
<dbReference type="InterPro" id="IPR030374">
    <property type="entry name" value="PABS"/>
</dbReference>
<name>D9PIS6_9ZZZZ</name>
<evidence type="ECO:0000256" key="4">
    <source>
        <dbReference type="SAM" id="MobiDB-lite"/>
    </source>
</evidence>
<feature type="transmembrane region" description="Helical" evidence="5">
    <location>
        <begin position="196"/>
        <end position="217"/>
    </location>
</feature>
<reference evidence="7" key="2">
    <citation type="journal article" date="2011" name="Microb. Ecol.">
        <title>Taxonomic and Functional Metagenomic Profiling of the Microbial Community in the Anoxic Sediment of a Sub-saline Shallow Lake (Laguna de Carrizo, Central Spain).</title>
        <authorList>
            <person name="Ferrer M."/>
            <person name="Guazzaroni M.E."/>
            <person name="Richter M."/>
            <person name="Garcia-Salamanca A."/>
            <person name="Yarza P."/>
            <person name="Suarez-Suarez A."/>
            <person name="Solano J."/>
            <person name="Alcaide M."/>
            <person name="van Dillewijn P."/>
            <person name="Molina-Henares M.A."/>
            <person name="Lopez-Cortes N."/>
            <person name="Al-Ramahi Y."/>
            <person name="Guerrero C."/>
            <person name="Acosta A."/>
            <person name="de Eugenio L.I."/>
            <person name="Martinez V."/>
            <person name="Marques S."/>
            <person name="Rojo F."/>
            <person name="Santero E."/>
            <person name="Genilloud O."/>
            <person name="Perez-Perez J."/>
            <person name="Rossello-Mora R."/>
            <person name="Ramos J.L."/>
        </authorList>
    </citation>
    <scope>NUCLEOTIDE SEQUENCE</scope>
</reference>
<comment type="caution">
    <text evidence="7">The sequence shown here is derived from an EMBL/GenBank/DDBJ whole genome shotgun (WGS) entry which is preliminary data.</text>
</comment>
<feature type="transmembrane region" description="Helical" evidence="5">
    <location>
        <begin position="87"/>
        <end position="106"/>
    </location>
</feature>
<dbReference type="GO" id="GO:0016740">
    <property type="term" value="F:transferase activity"/>
    <property type="evidence" value="ECO:0007669"/>
    <property type="project" value="UniProtKB-KW"/>
</dbReference>
<feature type="transmembrane region" description="Helical" evidence="5">
    <location>
        <begin position="171"/>
        <end position="190"/>
    </location>
</feature>
<accession>D9PIS6</accession>
<dbReference type="AlphaFoldDB" id="D9PIS6"/>
<feature type="transmembrane region" description="Helical" evidence="5">
    <location>
        <begin position="237"/>
        <end position="259"/>
    </location>
</feature>
<evidence type="ECO:0000313" key="7">
    <source>
        <dbReference type="EMBL" id="EFK96530.1"/>
    </source>
</evidence>
<evidence type="ECO:0000256" key="5">
    <source>
        <dbReference type="SAM" id="Phobius"/>
    </source>
</evidence>
<evidence type="ECO:0000256" key="2">
    <source>
        <dbReference type="ARBA" id="ARBA00022679"/>
    </source>
</evidence>
<sequence length="872" mass="92751">MHSIDAAAPAASASRRHGLQRRIAVWLMIVSGCAGLGYQIVWTQQGALWLGHETAAVLAVVAAFFFGLGIGAWSLAPAIDRSRRPGAWYAACEALIGLWGLALAVFAQPIGAWLLEVIGARPAPAWHWFVSFSGMSLLLLPATAAMGATLPAMERLLAQLRRQGTSIAALYGWNTFGAVVGVLFAAFWWIPTHGLLRTAAVCAALNFTCAVVAWMTLREVDEPGTTTASSPRQLRTVSVLLVTGLLGIGYEVLVVRVVSQVAENTVYTFAMLLAVYLVGTSLGAAAYHRYLGPRTPAATLDSPLILLVAASCLAGTASLWFAADVKATFLAIAGSGMTAALAGEALLATMALSLPTAAMGALFSHLCTRARLAGVPFGRALGFNTLGAALAPALFGVLLLPAVGAKAALLLVSVGYLLLMGPGTRWTWSWPTAAIAAAAFGLLVLAPPLVHVAIPPEGRLVSYREGAMAAVSVVEDRDGVARLHINNRQQEGSSATLYSDSRQALLPLLLHPEPRHALFLGVGTGMTVSSAAEIANLQVDAVELLPEVVTASEYFRALHPAGLHNPRLAVVTADARRFVRASDARYDVIVSDNFHPARSGSGSLYTVEHFAAVRERLAPGGLFCQWLPLHQLDIATLRSIVRSFLEVYPGAWAVLATYSLETPTIGLVAVPDAANLQLGLIRDRLARIATPYRPAEFGFDDDLAVLGTFVAGPTALHRFAGDALPNTDDRPIVAYRAPRITYAADSLPSDRLLELLAAVHLDPVDVVGDSPGDAWTQRMAAYWHARNQFLVVGQNVRPSPDLLEMLAQVQRPLLEVLRISPDFKPAREPLSRMADALDELDAGAASALRREIEQAGRMRPVEPAGPQLRTAE</sequence>
<dbReference type="PANTHER" id="PTHR43317:SF1">
    <property type="entry name" value="THERMOSPERMINE SYNTHASE ACAULIS5"/>
    <property type="match status" value="1"/>
</dbReference>
<keyword evidence="2" id="KW-0808">Transferase</keyword>
<keyword evidence="5" id="KW-0472">Membrane</keyword>
<dbReference type="NCBIfam" id="NF037959">
    <property type="entry name" value="MFS_SpdSyn"/>
    <property type="match status" value="1"/>
</dbReference>
<organism evidence="7">
    <name type="scientific">sediment metagenome</name>
    <dbReference type="NCBI Taxonomy" id="749907"/>
    <lineage>
        <taxon>unclassified sequences</taxon>
        <taxon>metagenomes</taxon>
        <taxon>ecological metagenomes</taxon>
    </lineage>
</organism>
<feature type="domain" description="PABS" evidence="6">
    <location>
        <begin position="441"/>
        <end position="675"/>
    </location>
</feature>